<dbReference type="RefSeq" id="WP_163879406.1">
    <property type="nucleotide sequence ID" value="NZ_WUEP01000011.1"/>
</dbReference>
<protein>
    <submittedName>
        <fullName evidence="4">Replication initiation protein RepC</fullName>
    </submittedName>
</protein>
<dbReference type="Proteomes" id="UP000468864">
    <property type="component" value="Unassembled WGS sequence"/>
</dbReference>
<dbReference type="InterPro" id="IPR021760">
    <property type="entry name" value="RepC_C"/>
</dbReference>
<accession>A0A6N9ZGP1</accession>
<organism evidence="4 5">
    <name type="scientific">Rhizobium laguerreae</name>
    <dbReference type="NCBI Taxonomy" id="1076926"/>
    <lineage>
        <taxon>Bacteria</taxon>
        <taxon>Pseudomonadati</taxon>
        <taxon>Pseudomonadota</taxon>
        <taxon>Alphaproteobacteria</taxon>
        <taxon>Hyphomicrobiales</taxon>
        <taxon>Rhizobiaceae</taxon>
        <taxon>Rhizobium/Agrobacterium group</taxon>
        <taxon>Rhizobium</taxon>
    </lineage>
</organism>
<sequence>METGNVTTPFGRRSMTLGMLANQVLAGEIKPDQSVDKWKLFRALCEAKPLLGIGDRALAVLNALLSFYPKNELAQENGLIVFPSNIQLSLRTHGMAEQTVRRHLAALVEAGLLLRKDSPNGKRYVRRDRAGEVNEAFGFSLAPLLARAEEIEQLAAEVMAERLHVQRLRERITLRRRDVAKLIEAAVEEQIPGDWQGLYGEFRDLIEGLPRSPTAAQLELLLHELEVLRADILNRLEIRIKSTKQRGNADYIERHIQNSNPESTSELEPSFETKQGATVEQDKGREAEMLEEGRGEAAQSRQEESRQSGDRHDGGGLKSFPLGLVLQACPEILAYGPNGVIRNWRDLMAAAVIVRSMLGVSPSAYEEAANVMGPENAATVMACILERGGHINSAGGYLRGLTRRSEKGEFAIGPMLMALLRANAPAGRKVG</sequence>
<dbReference type="InterPro" id="IPR005090">
    <property type="entry name" value="RepC_N"/>
</dbReference>
<proteinExistence type="predicted"/>
<dbReference type="InterPro" id="IPR047611">
    <property type="entry name" value="RepABC_RepC"/>
</dbReference>
<dbReference type="Pfam" id="PF03428">
    <property type="entry name" value="RP-C"/>
    <property type="match status" value="1"/>
</dbReference>
<dbReference type="EMBL" id="WUEP01000011">
    <property type="protein sequence ID" value="NEH92667.1"/>
    <property type="molecule type" value="Genomic_DNA"/>
</dbReference>
<evidence type="ECO:0000313" key="5">
    <source>
        <dbReference type="Proteomes" id="UP000468864"/>
    </source>
</evidence>
<dbReference type="NCBIfam" id="NF010396">
    <property type="entry name" value="PRK13824.1"/>
    <property type="match status" value="1"/>
</dbReference>
<feature type="compositionally biased region" description="Polar residues" evidence="1">
    <location>
        <begin position="257"/>
        <end position="278"/>
    </location>
</feature>
<dbReference type="InterPro" id="IPR036390">
    <property type="entry name" value="WH_DNA-bd_sf"/>
</dbReference>
<evidence type="ECO:0000256" key="1">
    <source>
        <dbReference type="SAM" id="MobiDB-lite"/>
    </source>
</evidence>
<dbReference type="SUPFAM" id="SSF46785">
    <property type="entry name" value="Winged helix' DNA-binding domain"/>
    <property type="match status" value="1"/>
</dbReference>
<evidence type="ECO:0000259" key="3">
    <source>
        <dbReference type="Pfam" id="PF11800"/>
    </source>
</evidence>
<feature type="domain" description="Plasmid replication protein C N-terminal" evidence="2">
    <location>
        <begin position="13"/>
        <end position="186"/>
    </location>
</feature>
<reference evidence="4 5" key="1">
    <citation type="submission" date="2019-12" db="EMBL/GenBank/DDBJ databases">
        <title>Rhizobium genotypes associated with high levels of biological nitrogen fixation by grain legumes in a temperate-maritime cropping system.</title>
        <authorList>
            <person name="Maluk M."/>
            <person name="Francesc Ferrando Molina F."/>
            <person name="Lopez Del Egido L."/>
            <person name="Lafos M."/>
            <person name="Langarica-Fuentes A."/>
            <person name="Gebre Yohannes G."/>
            <person name="Young M.W."/>
            <person name="Martin P."/>
            <person name="Gantlett R."/>
            <person name="Kenicer G."/>
            <person name="Hawes C."/>
            <person name="Begg G.S."/>
            <person name="Quilliam R.S."/>
            <person name="Squire G.R."/>
            <person name="Poole P.S."/>
            <person name="Young P.W."/>
            <person name="Iannetta P.M."/>
            <person name="James E.K."/>
        </authorList>
    </citation>
    <scope>NUCLEOTIDE SEQUENCE [LARGE SCALE GENOMIC DNA]</scope>
    <source>
        <strain evidence="4 5">JHI2449</strain>
    </source>
</reference>
<dbReference type="Pfam" id="PF11800">
    <property type="entry name" value="RP-C_C"/>
    <property type="match status" value="1"/>
</dbReference>
<name>A0A6N9ZGP1_9HYPH</name>
<evidence type="ECO:0000313" key="4">
    <source>
        <dbReference type="EMBL" id="NEH92667.1"/>
    </source>
</evidence>
<feature type="domain" description="Plasmid replication protein C C-terminal" evidence="3">
    <location>
        <begin position="321"/>
        <end position="421"/>
    </location>
</feature>
<dbReference type="AlphaFoldDB" id="A0A6N9ZGP1"/>
<feature type="compositionally biased region" description="Basic and acidic residues" evidence="1">
    <location>
        <begin position="280"/>
        <end position="315"/>
    </location>
</feature>
<comment type="caution">
    <text evidence="4">The sequence shown here is derived from an EMBL/GenBank/DDBJ whole genome shotgun (WGS) entry which is preliminary data.</text>
</comment>
<evidence type="ECO:0000259" key="2">
    <source>
        <dbReference type="Pfam" id="PF03428"/>
    </source>
</evidence>
<dbReference type="NCBIfam" id="NF040974">
    <property type="entry name" value="RepABC_RepC"/>
    <property type="match status" value="1"/>
</dbReference>
<feature type="region of interest" description="Disordered" evidence="1">
    <location>
        <begin position="251"/>
        <end position="316"/>
    </location>
</feature>
<gene>
    <name evidence="4" type="ORF">GR206_16760</name>
</gene>